<evidence type="ECO:0000256" key="2">
    <source>
        <dbReference type="SAM" id="MobiDB-lite"/>
    </source>
</evidence>
<dbReference type="EMBL" id="JAGTXO010000038">
    <property type="protein sequence ID" value="KAG8459749.1"/>
    <property type="molecule type" value="Genomic_DNA"/>
</dbReference>
<evidence type="ECO:0000256" key="1">
    <source>
        <dbReference type="ARBA" id="ARBA00022679"/>
    </source>
</evidence>
<evidence type="ECO:0008006" key="6">
    <source>
        <dbReference type="Google" id="ProtNLM"/>
    </source>
</evidence>
<dbReference type="OrthoDB" id="411451at2759"/>
<evidence type="ECO:0000313" key="4">
    <source>
        <dbReference type="EMBL" id="KAG8459749.1"/>
    </source>
</evidence>
<comment type="caution">
    <text evidence="4">The sequence shown here is derived from an EMBL/GenBank/DDBJ whole genome shotgun (WGS) entry which is preliminary data.</text>
</comment>
<dbReference type="PANTHER" id="PTHR10605:SF56">
    <property type="entry name" value="BIFUNCTIONAL HEPARAN SULFATE N-DEACETYLASE_N-SULFOTRANSFERASE"/>
    <property type="match status" value="1"/>
</dbReference>
<feature type="signal peptide" evidence="3">
    <location>
        <begin position="1"/>
        <end position="23"/>
    </location>
</feature>
<dbReference type="Gene3D" id="3.40.50.300">
    <property type="entry name" value="P-loop containing nucleotide triphosphate hydrolases"/>
    <property type="match status" value="1"/>
</dbReference>
<sequence length="637" mass="68817">MRQRSAVVSLLAGFALTSRPLSAAAWQRHAGLRSLDQPRARELASSAGEQGATAHGGLLADAEPSDLPAADDTRKGRLVSARTVPSDDEPPGLPSAYKPRPTAAEAALHAAVRAHSDALTGPFADPQALVGGALAAAREHAIGGFPFLLLLGTSKGGSTFLFGCMQAAFHPRVVCGTDDAAAWSRERCGGTRRFALPALKVRLCASRGPRPHMRVELPPGPLSLQLHAIKENYVLTRGMYRGPTVEPERARLYRGPVLPLELWEARNQRVHTDQPTVQRWLDVVLRQCAESIGGGETCPVRTFRDVGAPYAWHGLASAREGEACGVVRARPLADEAHRNASVGRLCAHRGPGYAQRVFADARAFAAPPIGDAPAARPWESRVWSMDGCPYNLGSAQAPTLLRGMLASRSAARSIRFVVLLRDPVDRAFSEWAMTHRWGGLMHAAGGFEAHARAQVAELGACTRRRGVGLDALVRGEPVDGAQFARVYEHCVDASFYSYIKNSLYGLHLRSWLRHFGAESFLLLRTDAMAKMPPERLLGAIARFAGLHFDAASALSRGPFARAVNRSCSPQPHSPTAPDLRADGSTATPVSASTRAWLRTVFFAGETAWMHMIPPPQLRAAAARIEPRELWVWHHSPT</sequence>
<proteinExistence type="predicted"/>
<dbReference type="Proteomes" id="UP000751190">
    <property type="component" value="Unassembled WGS sequence"/>
</dbReference>
<name>A0A8J5X9C9_DIALT</name>
<keyword evidence="1" id="KW-0808">Transferase</keyword>
<feature type="chain" id="PRO_5035192062" description="Sulfotransferase" evidence="3">
    <location>
        <begin position="24"/>
        <end position="637"/>
    </location>
</feature>
<dbReference type="InterPro" id="IPR027417">
    <property type="entry name" value="P-loop_NTPase"/>
</dbReference>
<feature type="region of interest" description="Disordered" evidence="2">
    <location>
        <begin position="58"/>
        <end position="99"/>
    </location>
</feature>
<gene>
    <name evidence="4" type="ORF">KFE25_003201</name>
</gene>
<evidence type="ECO:0000256" key="3">
    <source>
        <dbReference type="SAM" id="SignalP"/>
    </source>
</evidence>
<dbReference type="InterPro" id="IPR037359">
    <property type="entry name" value="NST/OST"/>
</dbReference>
<organism evidence="4 5">
    <name type="scientific">Diacronema lutheri</name>
    <name type="common">Unicellular marine alga</name>
    <name type="synonym">Monochrysis lutheri</name>
    <dbReference type="NCBI Taxonomy" id="2081491"/>
    <lineage>
        <taxon>Eukaryota</taxon>
        <taxon>Haptista</taxon>
        <taxon>Haptophyta</taxon>
        <taxon>Pavlovophyceae</taxon>
        <taxon>Pavlovales</taxon>
        <taxon>Pavlovaceae</taxon>
        <taxon>Diacronema</taxon>
    </lineage>
</organism>
<dbReference type="GO" id="GO:0008146">
    <property type="term" value="F:sulfotransferase activity"/>
    <property type="evidence" value="ECO:0007669"/>
    <property type="project" value="InterPro"/>
</dbReference>
<dbReference type="SUPFAM" id="SSF52540">
    <property type="entry name" value="P-loop containing nucleoside triphosphate hydrolases"/>
    <property type="match status" value="1"/>
</dbReference>
<reference evidence="4" key="1">
    <citation type="submission" date="2021-05" db="EMBL/GenBank/DDBJ databases">
        <title>The genome of the haptophyte Pavlova lutheri (Diacronema luteri, Pavlovales) - a model for lipid biosynthesis in eukaryotic algae.</title>
        <authorList>
            <person name="Hulatt C.J."/>
            <person name="Posewitz M.C."/>
        </authorList>
    </citation>
    <scope>NUCLEOTIDE SEQUENCE</scope>
    <source>
        <strain evidence="4">NIVA-4/92</strain>
    </source>
</reference>
<accession>A0A8J5X9C9</accession>
<evidence type="ECO:0000313" key="5">
    <source>
        <dbReference type="Proteomes" id="UP000751190"/>
    </source>
</evidence>
<feature type="region of interest" description="Disordered" evidence="2">
    <location>
        <begin position="565"/>
        <end position="586"/>
    </location>
</feature>
<protein>
    <recommendedName>
        <fullName evidence="6">Sulfotransferase</fullName>
    </recommendedName>
</protein>
<dbReference type="PANTHER" id="PTHR10605">
    <property type="entry name" value="HEPARAN SULFATE SULFOTRANSFERASE"/>
    <property type="match status" value="1"/>
</dbReference>
<keyword evidence="3" id="KW-0732">Signal</keyword>
<keyword evidence="5" id="KW-1185">Reference proteome</keyword>
<dbReference type="AlphaFoldDB" id="A0A8J5X9C9"/>